<dbReference type="GO" id="GO:0016787">
    <property type="term" value="F:hydrolase activity"/>
    <property type="evidence" value="ECO:0007669"/>
    <property type="project" value="UniProtKB-KW"/>
</dbReference>
<gene>
    <name evidence="4" type="ORF">PHMEG_00021947</name>
</gene>
<evidence type="ECO:0000259" key="3">
    <source>
        <dbReference type="Pfam" id="PF13472"/>
    </source>
</evidence>
<dbReference type="AlphaFoldDB" id="A0A225VJX8"/>
<keyword evidence="5" id="KW-1185">Reference proteome</keyword>
<keyword evidence="1" id="KW-0378">Hydrolase</keyword>
<dbReference type="InterPro" id="IPR045136">
    <property type="entry name" value="Iah1-like"/>
</dbReference>
<dbReference type="PANTHER" id="PTHR14209">
    <property type="entry name" value="ISOAMYL ACETATE-HYDROLYZING ESTERASE 1"/>
    <property type="match status" value="1"/>
</dbReference>
<dbReference type="Gene3D" id="3.40.50.1110">
    <property type="entry name" value="SGNH hydrolase"/>
    <property type="match status" value="1"/>
</dbReference>
<dbReference type="Proteomes" id="UP000198211">
    <property type="component" value="Unassembled WGS sequence"/>
</dbReference>
<dbReference type="EMBL" id="NBNE01004215">
    <property type="protein sequence ID" value="OWZ05881.1"/>
    <property type="molecule type" value="Genomic_DNA"/>
</dbReference>
<organism evidence="4 5">
    <name type="scientific">Phytophthora megakarya</name>
    <dbReference type="NCBI Taxonomy" id="4795"/>
    <lineage>
        <taxon>Eukaryota</taxon>
        <taxon>Sar</taxon>
        <taxon>Stramenopiles</taxon>
        <taxon>Oomycota</taxon>
        <taxon>Peronosporomycetes</taxon>
        <taxon>Peronosporales</taxon>
        <taxon>Peronosporaceae</taxon>
        <taxon>Phytophthora</taxon>
    </lineage>
</organism>
<comment type="caution">
    <text evidence="4">The sequence shown here is derived from an EMBL/GenBank/DDBJ whole genome shotgun (WGS) entry which is preliminary data.</text>
</comment>
<dbReference type="SUPFAM" id="SSF52266">
    <property type="entry name" value="SGNH hydrolase"/>
    <property type="match status" value="1"/>
</dbReference>
<accession>A0A225VJX8</accession>
<reference evidence="5" key="1">
    <citation type="submission" date="2017-03" db="EMBL/GenBank/DDBJ databases">
        <title>Phytopthora megakarya and P. palmivora, two closely related causual agents of cacao black pod achieved similar genome size and gene model numbers by different mechanisms.</title>
        <authorList>
            <person name="Ali S."/>
            <person name="Shao J."/>
            <person name="Larry D.J."/>
            <person name="Kronmiller B."/>
            <person name="Shen D."/>
            <person name="Strem M.D."/>
            <person name="Melnick R.L."/>
            <person name="Guiltinan M.J."/>
            <person name="Tyler B.M."/>
            <person name="Meinhardt L.W."/>
            <person name="Bailey B.A."/>
        </authorList>
    </citation>
    <scope>NUCLEOTIDE SEQUENCE [LARGE SCALE GENOMIC DNA]</scope>
    <source>
        <strain evidence="5">zdho120</strain>
    </source>
</reference>
<dbReference type="STRING" id="4795.A0A225VJX8"/>
<evidence type="ECO:0000256" key="1">
    <source>
        <dbReference type="ARBA" id="ARBA00022801"/>
    </source>
</evidence>
<dbReference type="OrthoDB" id="671439at2759"/>
<name>A0A225VJX8_9STRA</name>
<dbReference type="Pfam" id="PF13472">
    <property type="entry name" value="Lipase_GDSL_2"/>
    <property type="match status" value="1"/>
</dbReference>
<proteinExistence type="predicted"/>
<evidence type="ECO:0000256" key="2">
    <source>
        <dbReference type="SAM" id="SignalP"/>
    </source>
</evidence>
<dbReference type="FunFam" id="3.40.50.1110:FF:000002">
    <property type="entry name" value="isoamyl acetate-hydrolyzing esterase 1 homolog"/>
    <property type="match status" value="1"/>
</dbReference>
<feature type="domain" description="SGNH hydrolase-type esterase" evidence="3">
    <location>
        <begin position="38"/>
        <end position="237"/>
    </location>
</feature>
<sequence length="284" mass="31436">MTRILLVCCTLIIVLTSSVTCQTAPPSNLNLRPVLLLAGDSLTARGTSPKMQGWVELLQDRYLRSSDVIARGFSGYNTKWFLKEVMPVLENEISKNAYTPPSLITVWLGTNDAVLTNGSNSERHVPIDEYKDNLVKIVDRFRTAVPDAKLLLITPSHIDDIARAKFADDRTDAKRGLVDRTNAVNFMGNYSRACVEVANSFGVPVLDMYTYFNAMPETTRNAMLEDGVHFNVAGNAAVGQELHNKLKAEFPTLISALDTWQLPPVSKFEAEDPWKADNSPTNSS</sequence>
<dbReference type="InterPro" id="IPR036514">
    <property type="entry name" value="SGNH_hydro_sf"/>
</dbReference>
<feature type="chain" id="PRO_5013030879" evidence="2">
    <location>
        <begin position="22"/>
        <end position="284"/>
    </location>
</feature>
<evidence type="ECO:0000313" key="5">
    <source>
        <dbReference type="Proteomes" id="UP000198211"/>
    </source>
</evidence>
<keyword evidence="2" id="KW-0732">Signal</keyword>
<protein>
    <submittedName>
        <fullName evidence="4">Isoamyl acetate-hydrolyzing esterase</fullName>
    </submittedName>
</protein>
<evidence type="ECO:0000313" key="4">
    <source>
        <dbReference type="EMBL" id="OWZ05881.1"/>
    </source>
</evidence>
<dbReference type="CDD" id="cd01838">
    <property type="entry name" value="Isoamyl_acetate_hydrolase_like"/>
    <property type="match status" value="1"/>
</dbReference>
<dbReference type="PANTHER" id="PTHR14209:SF19">
    <property type="entry name" value="ISOAMYL ACETATE-HYDROLYZING ESTERASE 1 HOMOLOG"/>
    <property type="match status" value="1"/>
</dbReference>
<dbReference type="InterPro" id="IPR013830">
    <property type="entry name" value="SGNH_hydro"/>
</dbReference>
<feature type="signal peptide" evidence="2">
    <location>
        <begin position="1"/>
        <end position="21"/>
    </location>
</feature>